<dbReference type="Proteomes" id="UP000593564">
    <property type="component" value="Unassembled WGS sequence"/>
</dbReference>
<dbReference type="AlphaFoldDB" id="A0A7J7GRI2"/>
<proteinExistence type="predicted"/>
<keyword evidence="3" id="KW-1133">Transmembrane helix</keyword>
<dbReference type="PANTHER" id="PTHR10972">
    <property type="entry name" value="OXYSTEROL-BINDING PROTEIN-RELATED"/>
    <property type="match status" value="1"/>
</dbReference>
<dbReference type="InterPro" id="IPR037239">
    <property type="entry name" value="OSBP_sf"/>
</dbReference>
<dbReference type="SUPFAM" id="SSF144000">
    <property type="entry name" value="Oxysterol-binding protein-like"/>
    <property type="match status" value="1"/>
</dbReference>
<dbReference type="GO" id="GO:0005829">
    <property type="term" value="C:cytosol"/>
    <property type="evidence" value="ECO:0007669"/>
    <property type="project" value="TreeGrafter"/>
</dbReference>
<keyword evidence="2" id="KW-0284">Flavonoid biosynthesis</keyword>
<dbReference type="PANTHER" id="PTHR10972:SF88">
    <property type="entry name" value="OXYSTEROL-BINDING PROTEIN-RELATED PROTEIN 2B"/>
    <property type="match status" value="1"/>
</dbReference>
<evidence type="ECO:0000313" key="5">
    <source>
        <dbReference type="Proteomes" id="UP000593564"/>
    </source>
</evidence>
<keyword evidence="5" id="KW-1185">Reference proteome</keyword>
<organism evidence="4 5">
    <name type="scientific">Camellia sinensis</name>
    <name type="common">Tea plant</name>
    <name type="synonym">Thea sinensis</name>
    <dbReference type="NCBI Taxonomy" id="4442"/>
    <lineage>
        <taxon>Eukaryota</taxon>
        <taxon>Viridiplantae</taxon>
        <taxon>Streptophyta</taxon>
        <taxon>Embryophyta</taxon>
        <taxon>Tracheophyta</taxon>
        <taxon>Spermatophyta</taxon>
        <taxon>Magnoliopsida</taxon>
        <taxon>eudicotyledons</taxon>
        <taxon>Gunneridae</taxon>
        <taxon>Pentapetalae</taxon>
        <taxon>asterids</taxon>
        <taxon>Ericales</taxon>
        <taxon>Theaceae</taxon>
        <taxon>Camellia</taxon>
    </lineage>
</organism>
<dbReference type="InterPro" id="IPR000648">
    <property type="entry name" value="Oxysterol-bd"/>
</dbReference>
<reference evidence="5" key="1">
    <citation type="journal article" date="2020" name="Nat. Commun.">
        <title>Genome assembly of wild tea tree DASZ reveals pedigree and selection history of tea varieties.</title>
        <authorList>
            <person name="Zhang W."/>
            <person name="Zhang Y."/>
            <person name="Qiu H."/>
            <person name="Guo Y."/>
            <person name="Wan H."/>
            <person name="Zhang X."/>
            <person name="Scossa F."/>
            <person name="Alseekh S."/>
            <person name="Zhang Q."/>
            <person name="Wang P."/>
            <person name="Xu L."/>
            <person name="Schmidt M.H."/>
            <person name="Jia X."/>
            <person name="Li D."/>
            <person name="Zhu A."/>
            <person name="Guo F."/>
            <person name="Chen W."/>
            <person name="Ni D."/>
            <person name="Usadel B."/>
            <person name="Fernie A.R."/>
            <person name="Wen W."/>
        </authorList>
    </citation>
    <scope>NUCLEOTIDE SEQUENCE [LARGE SCALE GENOMIC DNA]</scope>
    <source>
        <strain evidence="5">cv. G240</strain>
    </source>
</reference>
<evidence type="ECO:0000256" key="2">
    <source>
        <dbReference type="ARBA" id="ARBA00023241"/>
    </source>
</evidence>
<evidence type="ECO:0000313" key="4">
    <source>
        <dbReference type="EMBL" id="KAF5942531.1"/>
    </source>
</evidence>
<dbReference type="Pfam" id="PF00201">
    <property type="entry name" value="UDPGT"/>
    <property type="match status" value="1"/>
</dbReference>
<dbReference type="GO" id="GO:0008194">
    <property type="term" value="F:UDP-glycosyltransferase activity"/>
    <property type="evidence" value="ECO:0007669"/>
    <property type="project" value="InterPro"/>
</dbReference>
<dbReference type="EMBL" id="JACBKZ010000009">
    <property type="protein sequence ID" value="KAF5942531.1"/>
    <property type="molecule type" value="Genomic_DNA"/>
</dbReference>
<dbReference type="Pfam" id="PF01237">
    <property type="entry name" value="Oxysterol_BP"/>
    <property type="match status" value="1"/>
</dbReference>
<dbReference type="GO" id="GO:0016020">
    <property type="term" value="C:membrane"/>
    <property type="evidence" value="ECO:0007669"/>
    <property type="project" value="TreeGrafter"/>
</dbReference>
<dbReference type="Gene3D" id="3.40.50.2000">
    <property type="entry name" value="Glycogen Phosphorylase B"/>
    <property type="match status" value="2"/>
</dbReference>
<dbReference type="InterPro" id="IPR002213">
    <property type="entry name" value="UDP_glucos_trans"/>
</dbReference>
<protein>
    <submittedName>
        <fullName evidence="4">Uncharacterized protein</fullName>
    </submittedName>
</protein>
<keyword evidence="3" id="KW-0472">Membrane</keyword>
<gene>
    <name evidence="4" type="ORF">HYC85_020173</name>
</gene>
<feature type="transmembrane region" description="Helical" evidence="3">
    <location>
        <begin position="250"/>
        <end position="273"/>
    </location>
</feature>
<sequence length="548" mass="62273">MHECLEWLNSKESNSVLCANYGSLTVMTQNQLIELDLVAGNLVVIPIEFMTETKEISLLRSWCPQEKVLTHLSIEGVLTHCEWNSTLESISSRVPMICSPTTLNGGFNRDEIVKVVRELMVGDKGKEMKKRIMEWRKMAKEAIFMHYREKGYSKLHRSNFEAPSKLQIEPISKLRRSFRDSVISIEDSEFRSSRSNRFRSSVEDSVISIEDSDIRSSIEAPDRTDFEAPDLNSDPSITRISSLNRPGMNLITTIIGFGMIATFIVFVCSRLICGRIRGVGSRQMSEIESRIDLEQVDLFLHTESDSPYGYVVYGVECSTTESSDDIEKQELEDVSDEDDTSYFDTIENFSETTLSYGSVAGVTDNISKCMGPEKQFDDRKNLNAQKEAISSTYPQIERRKKPPDPVEKEKGVSLWSMIKDNVGKDLTRVCLPVYFNEPISSLQKCFEDLEYSYLLDRAYEHGKAGNVLLRILDVASFAVSGYASSEGRHCKPFNPLLGETYEADYPEKGIRFFSEKVLFVYPPEKQLPLKYKDLLSFCFPGGVEVSWI</sequence>
<dbReference type="GO" id="GO:0009813">
    <property type="term" value="P:flavonoid biosynthetic process"/>
    <property type="evidence" value="ECO:0007669"/>
    <property type="project" value="UniProtKB-KW"/>
</dbReference>
<reference evidence="4 5" key="2">
    <citation type="submission" date="2020-07" db="EMBL/GenBank/DDBJ databases">
        <title>Genome assembly of wild tea tree DASZ reveals pedigree and selection history of tea varieties.</title>
        <authorList>
            <person name="Zhang W."/>
        </authorList>
    </citation>
    <scope>NUCLEOTIDE SEQUENCE [LARGE SCALE GENOMIC DNA]</scope>
    <source>
        <strain evidence="5">cv. G240</strain>
        <tissue evidence="4">Leaf</tissue>
    </source>
</reference>
<name>A0A7J7GRI2_CAMSI</name>
<comment type="caution">
    <text evidence="4">The sequence shown here is derived from an EMBL/GenBank/DDBJ whole genome shotgun (WGS) entry which is preliminary data.</text>
</comment>
<evidence type="ECO:0000256" key="3">
    <source>
        <dbReference type="SAM" id="Phobius"/>
    </source>
</evidence>
<dbReference type="GO" id="GO:0032934">
    <property type="term" value="F:sterol binding"/>
    <property type="evidence" value="ECO:0007669"/>
    <property type="project" value="TreeGrafter"/>
</dbReference>
<keyword evidence="3" id="KW-0812">Transmembrane</keyword>
<dbReference type="SUPFAM" id="SSF53756">
    <property type="entry name" value="UDP-Glycosyltransferase/glycogen phosphorylase"/>
    <property type="match status" value="1"/>
</dbReference>
<dbReference type="CDD" id="cd03784">
    <property type="entry name" value="GT1_Gtf-like"/>
    <property type="match status" value="1"/>
</dbReference>
<keyword evidence="1" id="KW-0808">Transferase</keyword>
<accession>A0A7J7GRI2</accession>
<evidence type="ECO:0000256" key="1">
    <source>
        <dbReference type="ARBA" id="ARBA00022679"/>
    </source>
</evidence>